<dbReference type="InterPro" id="IPR003961">
    <property type="entry name" value="FN3_dom"/>
</dbReference>
<keyword evidence="5" id="KW-0677">Repeat</keyword>
<dbReference type="InterPro" id="IPR050348">
    <property type="entry name" value="Protein-Tyr_Phosphatase"/>
</dbReference>
<keyword evidence="7" id="KW-0904">Protein phosphatase</keyword>
<dbReference type="FunFam" id="3.90.190.10:FF:000102">
    <property type="entry name" value="Receptor-type tyrosine-protein phosphatase"/>
    <property type="match status" value="1"/>
</dbReference>
<dbReference type="PRINTS" id="PR00700">
    <property type="entry name" value="PRTYPHPHTASE"/>
</dbReference>
<dbReference type="Pfam" id="PF00102">
    <property type="entry name" value="Y_phosphatase"/>
    <property type="match status" value="2"/>
</dbReference>
<evidence type="ECO:0000313" key="10">
    <source>
        <dbReference type="EMBL" id="CAB4029489.1"/>
    </source>
</evidence>
<reference evidence="10" key="1">
    <citation type="submission" date="2020-04" db="EMBL/GenBank/DDBJ databases">
        <authorList>
            <person name="Alioto T."/>
            <person name="Alioto T."/>
            <person name="Gomez Garrido J."/>
        </authorList>
    </citation>
    <scope>NUCLEOTIDE SEQUENCE</scope>
    <source>
        <strain evidence="10">A484AB</strain>
    </source>
</reference>
<organism evidence="10 11">
    <name type="scientific">Paramuricea clavata</name>
    <name type="common">Red gorgonian</name>
    <name type="synonym">Violescent sea-whip</name>
    <dbReference type="NCBI Taxonomy" id="317549"/>
    <lineage>
        <taxon>Eukaryota</taxon>
        <taxon>Metazoa</taxon>
        <taxon>Cnidaria</taxon>
        <taxon>Anthozoa</taxon>
        <taxon>Octocorallia</taxon>
        <taxon>Malacalcyonacea</taxon>
        <taxon>Plexauridae</taxon>
        <taxon>Paramuricea</taxon>
    </lineage>
</organism>
<dbReference type="CDD" id="cd00063">
    <property type="entry name" value="FN3"/>
    <property type="match status" value="2"/>
</dbReference>
<dbReference type="PROSITE" id="PS50056">
    <property type="entry name" value="TYR_PHOSPHATASE_2"/>
    <property type="match status" value="2"/>
</dbReference>
<feature type="non-terminal residue" evidence="10">
    <location>
        <position position="1"/>
    </location>
</feature>
<dbReference type="EC" id="3.1.3.48" evidence="3"/>
<comment type="subcellular location">
    <subcellularLocation>
        <location evidence="1">Membrane</location>
        <topology evidence="1">Single-pass membrane protein</topology>
    </subcellularLocation>
</comment>
<dbReference type="InterPro" id="IPR013783">
    <property type="entry name" value="Ig-like_fold"/>
</dbReference>
<dbReference type="InterPro" id="IPR000387">
    <property type="entry name" value="Tyr_Pase_dom"/>
</dbReference>
<name>A0A6S7LAB7_PARCT</name>
<dbReference type="InterPro" id="IPR036116">
    <property type="entry name" value="FN3_sf"/>
</dbReference>
<dbReference type="EMBL" id="CACRXK020016204">
    <property type="protein sequence ID" value="CAB4029489.1"/>
    <property type="molecule type" value="Genomic_DNA"/>
</dbReference>
<dbReference type="PANTHER" id="PTHR19134:SF562">
    <property type="entry name" value="PROTEIN-TYROSINE-PHOSPHATASE"/>
    <property type="match status" value="1"/>
</dbReference>
<dbReference type="GO" id="GO:0004725">
    <property type="term" value="F:protein tyrosine phosphatase activity"/>
    <property type="evidence" value="ECO:0007669"/>
    <property type="project" value="UniProtKB-EC"/>
</dbReference>
<dbReference type="SMART" id="SM00404">
    <property type="entry name" value="PTPc_motif"/>
    <property type="match status" value="2"/>
</dbReference>
<proteinExistence type="inferred from homology"/>
<dbReference type="InterPro" id="IPR016130">
    <property type="entry name" value="Tyr_Pase_AS"/>
</dbReference>
<gene>
    <name evidence="10" type="ORF">PACLA_8A010390</name>
</gene>
<sequence>QKPASVYDIKITPSNTSAQVTLGNPSPDTSSYITRYHIVLNGSNLKKIRRQEPRTEFSFTGLTPFTNYTVRIWARDGSSQWSSSTNIIFMTNTSVPSGAPELVAFTTRSRNKLTVSWSAPSKNSRNGKLTGYRVCYSDKANSSNSSCFQKKYPSNTAVIKNLRSATKYFVTVAAATSAGYGRKSMKISKITNGVHVEENVHPPVPIAEFEHYVNEMKANENYEFQKEYDDLPSNTNTAWEVAKKPFNKQKNRYGNIVTYDHCRVLLSGDEKDDYINASYMDGIKENSYIATQGPTLLTLNDMWRMVWEQRSYSIVMVTSLVELGKPKCDKYWPDEGTEKYGDIEVTLMKIEEFAYYVIHTLQLKKDGEEREVRHYFFQSWPDHGVPKYPTQILAFRRHFRTHHMEQSGPIIVHCSAGVGRTGVFLAIDTILDKFEKGVINSIDVFGQVCAMRERRMHMVQTLAQYIFVHEAILESILYGMNEVNSTEVQRESETLAEVKDSGMTGFQEKFKRLGEVSPKRSPDECAAALLKGNRNKNRNKDIYPAERNRVPLQFVNGVENSDYINAVFVQGYLGRDYFIATQSPLPDTINDFWRLVHWQKSSTIVLLNNVKDGTSFPKFWPTNRGEPAQYDSLTVQLDSEKHSDGIWTRKFILSPHLDLSDGQVVNIFHYTKWPDHQIPPDADAVITLTSLVENSIKNYGLGPIIVACSDGAGRTGTYIAISNLLERMKIEQAMDVFQAIKIIRGTRPQFVENA</sequence>
<dbReference type="CDD" id="cd00047">
    <property type="entry name" value="PTPc"/>
    <property type="match status" value="1"/>
</dbReference>
<dbReference type="PROSITE" id="PS50055">
    <property type="entry name" value="TYR_PHOSPHATASE_PTP"/>
    <property type="match status" value="2"/>
</dbReference>
<dbReference type="SMART" id="SM00060">
    <property type="entry name" value="FN3"/>
    <property type="match status" value="2"/>
</dbReference>
<evidence type="ECO:0000313" key="11">
    <source>
        <dbReference type="Proteomes" id="UP001152795"/>
    </source>
</evidence>
<evidence type="ECO:0000256" key="1">
    <source>
        <dbReference type="ARBA" id="ARBA00004167"/>
    </source>
</evidence>
<accession>A0A6S7LAB7</accession>
<comment type="catalytic activity">
    <reaction evidence="9">
        <text>O-phospho-L-tyrosyl-[protein] + H2O = L-tyrosyl-[protein] + phosphate</text>
        <dbReference type="Rhea" id="RHEA:10684"/>
        <dbReference type="Rhea" id="RHEA-COMP:10136"/>
        <dbReference type="Rhea" id="RHEA-COMP:20101"/>
        <dbReference type="ChEBI" id="CHEBI:15377"/>
        <dbReference type="ChEBI" id="CHEBI:43474"/>
        <dbReference type="ChEBI" id="CHEBI:46858"/>
        <dbReference type="ChEBI" id="CHEBI:61978"/>
        <dbReference type="EC" id="3.1.3.48"/>
    </reaction>
</comment>
<keyword evidence="11" id="KW-1185">Reference proteome</keyword>
<keyword evidence="4" id="KW-0732">Signal</keyword>
<evidence type="ECO:0000256" key="4">
    <source>
        <dbReference type="ARBA" id="ARBA00022729"/>
    </source>
</evidence>
<dbReference type="InterPro" id="IPR000242">
    <property type="entry name" value="PTP_cat"/>
</dbReference>
<dbReference type="AlphaFoldDB" id="A0A6S7LAB7"/>
<dbReference type="SMART" id="SM00194">
    <property type="entry name" value="PTPc"/>
    <property type="match status" value="2"/>
</dbReference>
<dbReference type="PANTHER" id="PTHR19134">
    <property type="entry name" value="RECEPTOR-TYPE TYROSINE-PROTEIN PHOSPHATASE"/>
    <property type="match status" value="1"/>
</dbReference>
<dbReference type="SUPFAM" id="SSF49265">
    <property type="entry name" value="Fibronectin type III"/>
    <property type="match status" value="1"/>
</dbReference>
<evidence type="ECO:0000256" key="9">
    <source>
        <dbReference type="ARBA" id="ARBA00051722"/>
    </source>
</evidence>
<dbReference type="Gene3D" id="2.60.40.10">
    <property type="entry name" value="Immunoglobulins"/>
    <property type="match status" value="2"/>
</dbReference>
<evidence type="ECO:0000256" key="6">
    <source>
        <dbReference type="ARBA" id="ARBA00022801"/>
    </source>
</evidence>
<dbReference type="SUPFAM" id="SSF52799">
    <property type="entry name" value="(Phosphotyrosine protein) phosphatases II"/>
    <property type="match status" value="2"/>
</dbReference>
<evidence type="ECO:0000256" key="7">
    <source>
        <dbReference type="ARBA" id="ARBA00022912"/>
    </source>
</evidence>
<dbReference type="InterPro" id="IPR003595">
    <property type="entry name" value="Tyr_Pase_cat"/>
</dbReference>
<dbReference type="Pfam" id="PF00041">
    <property type="entry name" value="fn3"/>
    <property type="match status" value="2"/>
</dbReference>
<dbReference type="PROSITE" id="PS00383">
    <property type="entry name" value="TYR_PHOSPHATASE_1"/>
    <property type="match status" value="1"/>
</dbReference>
<dbReference type="Proteomes" id="UP001152795">
    <property type="component" value="Unassembled WGS sequence"/>
</dbReference>
<dbReference type="FunFam" id="2.60.40.10:FF:000028">
    <property type="entry name" value="Neuronal cell adhesion molecule"/>
    <property type="match status" value="1"/>
</dbReference>
<dbReference type="FunFam" id="3.90.190.10:FF:000062">
    <property type="entry name" value="Receptor-type tyrosine-protein phosphatase kappa"/>
    <property type="match status" value="1"/>
</dbReference>
<comment type="caution">
    <text evidence="10">The sequence shown here is derived from an EMBL/GenBank/DDBJ whole genome shotgun (WGS) entry which is preliminary data.</text>
</comment>
<comment type="similarity">
    <text evidence="2">Belongs to the protein-tyrosine phosphatase family.</text>
</comment>
<evidence type="ECO:0000256" key="8">
    <source>
        <dbReference type="ARBA" id="ARBA00023136"/>
    </source>
</evidence>
<dbReference type="InterPro" id="IPR029021">
    <property type="entry name" value="Prot-tyrosine_phosphatase-like"/>
</dbReference>
<feature type="non-terminal residue" evidence="10">
    <location>
        <position position="754"/>
    </location>
</feature>
<keyword evidence="10" id="KW-0675">Receptor</keyword>
<dbReference type="OrthoDB" id="6058203at2759"/>
<dbReference type="PROSITE" id="PS50853">
    <property type="entry name" value="FN3"/>
    <property type="match status" value="2"/>
</dbReference>
<dbReference type="Gene3D" id="3.90.190.10">
    <property type="entry name" value="Protein tyrosine phosphatase superfamily"/>
    <property type="match status" value="2"/>
</dbReference>
<protein>
    <recommendedName>
        <fullName evidence="3">protein-tyrosine-phosphatase</fullName>
        <ecNumber evidence="3">3.1.3.48</ecNumber>
    </recommendedName>
</protein>
<evidence type="ECO:0000256" key="2">
    <source>
        <dbReference type="ARBA" id="ARBA00009580"/>
    </source>
</evidence>
<keyword evidence="8" id="KW-0472">Membrane</keyword>
<keyword evidence="6" id="KW-0378">Hydrolase</keyword>
<dbReference type="GO" id="GO:0016020">
    <property type="term" value="C:membrane"/>
    <property type="evidence" value="ECO:0007669"/>
    <property type="project" value="UniProtKB-SubCell"/>
</dbReference>
<evidence type="ECO:0000256" key="3">
    <source>
        <dbReference type="ARBA" id="ARBA00013064"/>
    </source>
</evidence>
<evidence type="ECO:0000256" key="5">
    <source>
        <dbReference type="ARBA" id="ARBA00022737"/>
    </source>
</evidence>